<reference evidence="7" key="1">
    <citation type="submission" date="2018-06" db="EMBL/GenBank/DDBJ databases">
        <authorList>
            <consortium name="Pathogen Informatics"/>
        </authorList>
    </citation>
    <scope>NUCLEOTIDE SEQUENCE [LARGE SCALE GENOMIC DNA]</scope>
    <source>
        <strain evidence="7">NCTC10124</strain>
    </source>
</reference>
<evidence type="ECO:0000313" key="7">
    <source>
        <dbReference type="Proteomes" id="UP000259328"/>
    </source>
</evidence>
<evidence type="ECO:0000256" key="1">
    <source>
        <dbReference type="ARBA" id="ARBA00022980"/>
    </source>
</evidence>
<dbReference type="NCBIfam" id="TIGR00952">
    <property type="entry name" value="S15_bact"/>
    <property type="match status" value="1"/>
</dbReference>
<dbReference type="Gene3D" id="1.10.287.10">
    <property type="entry name" value="S15/NS1, RNA-binding"/>
    <property type="match status" value="1"/>
</dbReference>
<accession>A0A3B0PWH4</accession>
<gene>
    <name evidence="3 6" type="primary">rpsO</name>
    <name evidence="6" type="ORF">NCTC10124_01225</name>
</gene>
<dbReference type="PANTHER" id="PTHR23321:SF26">
    <property type="entry name" value="SMALL RIBOSOMAL SUBUNIT PROTEIN US15M"/>
    <property type="match status" value="1"/>
</dbReference>
<comment type="similarity">
    <text evidence="3 4">Belongs to the universal ribosomal protein uS15 family.</text>
</comment>
<protein>
    <recommendedName>
        <fullName evidence="3">Small ribosomal subunit protein uS15</fullName>
    </recommendedName>
</protein>
<dbReference type="GO" id="GO:0006412">
    <property type="term" value="P:translation"/>
    <property type="evidence" value="ECO:0007669"/>
    <property type="project" value="UniProtKB-UniRule"/>
</dbReference>
<evidence type="ECO:0000256" key="2">
    <source>
        <dbReference type="ARBA" id="ARBA00023274"/>
    </source>
</evidence>
<dbReference type="InterPro" id="IPR000589">
    <property type="entry name" value="Ribosomal_uS15"/>
</dbReference>
<dbReference type="Proteomes" id="UP000259328">
    <property type="component" value="Chromosome"/>
</dbReference>
<evidence type="ECO:0000256" key="4">
    <source>
        <dbReference type="RuleBase" id="RU003919"/>
    </source>
</evidence>
<dbReference type="PANTHER" id="PTHR23321">
    <property type="entry name" value="RIBOSOMAL PROTEIN S15, BACTERIAL AND ORGANELLAR"/>
    <property type="match status" value="1"/>
</dbReference>
<keyword evidence="2 3" id="KW-0687">Ribonucleoprotein</keyword>
<dbReference type="EMBL" id="LS991953">
    <property type="protein sequence ID" value="SYV93473.1"/>
    <property type="molecule type" value="Genomic_DNA"/>
</dbReference>
<dbReference type="CDD" id="cd00353">
    <property type="entry name" value="Ribosomal_S15p_S13e"/>
    <property type="match status" value="1"/>
</dbReference>
<dbReference type="InterPro" id="IPR005290">
    <property type="entry name" value="Ribosomal_uS15_bac-type"/>
</dbReference>
<organism evidence="6 7">
    <name type="scientific">Mycoplasmopsis synoviae</name>
    <name type="common">Mycoplasma synoviae</name>
    <dbReference type="NCBI Taxonomy" id="2109"/>
    <lineage>
        <taxon>Bacteria</taxon>
        <taxon>Bacillati</taxon>
        <taxon>Mycoplasmatota</taxon>
        <taxon>Mycoplasmoidales</taxon>
        <taxon>Metamycoplasmataceae</taxon>
        <taxon>Mycoplasmopsis</taxon>
    </lineage>
</organism>
<dbReference type="GO" id="GO:0019843">
    <property type="term" value="F:rRNA binding"/>
    <property type="evidence" value="ECO:0007669"/>
    <property type="project" value="UniProtKB-UniRule"/>
</dbReference>
<dbReference type="InterPro" id="IPR009068">
    <property type="entry name" value="uS15_NS1_RNA-bd_sf"/>
</dbReference>
<dbReference type="GO" id="GO:0022627">
    <property type="term" value="C:cytosolic small ribosomal subunit"/>
    <property type="evidence" value="ECO:0007669"/>
    <property type="project" value="TreeGrafter"/>
</dbReference>
<sequence>MFARVKQYLQLRIEMISKQEKKLLVKKYGKNEKDTGNAFVQVALLTHDIEKLKPHFQANPKDFHSRRGFLAKITQRKTLLSYLKKNDPETYLKCLEEFKLRK</sequence>
<dbReference type="SUPFAM" id="SSF47060">
    <property type="entry name" value="S15/NS1 RNA-binding domain"/>
    <property type="match status" value="1"/>
</dbReference>
<comment type="subunit">
    <text evidence="3">Part of the 30S ribosomal subunit. Forms a bridge to the 50S subunit in the 70S ribosome, contacting the 23S rRNA.</text>
</comment>
<evidence type="ECO:0000256" key="3">
    <source>
        <dbReference type="HAMAP-Rule" id="MF_01343"/>
    </source>
</evidence>
<dbReference type="HAMAP" id="MF_01343_B">
    <property type="entry name" value="Ribosomal_uS15_B"/>
    <property type="match status" value="1"/>
</dbReference>
<dbReference type="SMART" id="SM01387">
    <property type="entry name" value="Ribosomal_S15"/>
    <property type="match status" value="1"/>
</dbReference>
<evidence type="ECO:0000256" key="5">
    <source>
        <dbReference type="RuleBase" id="RU004524"/>
    </source>
</evidence>
<dbReference type="AlphaFoldDB" id="A0A3B0PWH4"/>
<keyword evidence="3 5" id="KW-0694">RNA-binding</keyword>
<proteinExistence type="inferred from homology"/>
<dbReference type="Gene3D" id="6.10.250.3130">
    <property type="match status" value="1"/>
</dbReference>
<comment type="function">
    <text evidence="3 5">One of the primary rRNA binding proteins, it binds directly to 16S rRNA where it helps nucleate assembly of the platform of the 30S subunit by binding and bridging several RNA helices of the 16S rRNA.</text>
</comment>
<name>A0A3B0PWH4_MYCSY</name>
<keyword evidence="3 5" id="KW-0699">rRNA-binding</keyword>
<evidence type="ECO:0000313" key="6">
    <source>
        <dbReference type="EMBL" id="SYV93473.1"/>
    </source>
</evidence>
<dbReference type="PROSITE" id="PS00362">
    <property type="entry name" value="RIBOSOMAL_S15"/>
    <property type="match status" value="1"/>
</dbReference>
<dbReference type="Pfam" id="PF00312">
    <property type="entry name" value="Ribosomal_S15"/>
    <property type="match status" value="1"/>
</dbReference>
<comment type="function">
    <text evidence="3">Forms an intersubunit bridge (bridge B4) with the 23S rRNA of the 50S subunit in the ribosome.</text>
</comment>
<keyword evidence="1 3" id="KW-0689">Ribosomal protein</keyword>
<dbReference type="GO" id="GO:0003735">
    <property type="term" value="F:structural constituent of ribosome"/>
    <property type="evidence" value="ECO:0007669"/>
    <property type="project" value="InterPro"/>
</dbReference>